<dbReference type="PROSITE" id="PS50918">
    <property type="entry name" value="WWE"/>
    <property type="match status" value="1"/>
</dbReference>
<reference evidence="14" key="1">
    <citation type="submission" date="2025-08" db="UniProtKB">
        <authorList>
            <consortium name="RefSeq"/>
        </authorList>
    </citation>
    <scope>IDENTIFICATION</scope>
</reference>
<evidence type="ECO:0000259" key="11">
    <source>
        <dbReference type="PROSITE" id="PS51059"/>
    </source>
</evidence>
<dbReference type="EC" id="2.4.2.-" evidence="7"/>
<evidence type="ECO:0000256" key="8">
    <source>
        <dbReference type="SAM" id="Coils"/>
    </source>
</evidence>
<proteinExistence type="inferred from homology"/>
<dbReference type="InParanoid" id="A0A6P8QUW4"/>
<evidence type="ECO:0000256" key="4">
    <source>
        <dbReference type="ARBA" id="ARBA00023027"/>
    </source>
</evidence>
<dbReference type="InterPro" id="IPR057050">
    <property type="entry name" value="RRM_PARP14_2"/>
</dbReference>
<dbReference type="InterPro" id="IPR057043">
    <property type="entry name" value="PARP14_KH_2"/>
</dbReference>
<dbReference type="InterPro" id="IPR057047">
    <property type="entry name" value="PARP14_KH_5"/>
</dbReference>
<feature type="domain" description="Macro" evidence="12">
    <location>
        <begin position="870"/>
        <end position="1057"/>
    </location>
</feature>
<dbReference type="InterPro" id="IPR012677">
    <property type="entry name" value="Nucleotide-bd_a/b_plait_sf"/>
</dbReference>
<dbReference type="InterPro" id="IPR043472">
    <property type="entry name" value="Macro_dom-like"/>
</dbReference>
<dbReference type="Pfam" id="PF23245">
    <property type="entry name" value="RRM_PARP14_2"/>
    <property type="match status" value="1"/>
</dbReference>
<dbReference type="Pfam" id="PF23251">
    <property type="entry name" value="KH_PARP14_4"/>
    <property type="match status" value="1"/>
</dbReference>
<dbReference type="GO" id="GO:0003950">
    <property type="term" value="F:NAD+ poly-ADP-ribosyltransferase activity"/>
    <property type="evidence" value="ECO:0007669"/>
    <property type="project" value="UniProtKB-UniRule"/>
</dbReference>
<dbReference type="InterPro" id="IPR054596">
    <property type="entry name" value="PARP14_WWE"/>
</dbReference>
<keyword evidence="4 7" id="KW-0520">NAD</keyword>
<dbReference type="SUPFAM" id="SSF54928">
    <property type="entry name" value="RNA-binding domain, RBD"/>
    <property type="match status" value="1"/>
</dbReference>
<accession>A0A6P8QUW4</accession>
<gene>
    <name evidence="14" type="primary">PARP14</name>
</gene>
<dbReference type="Proteomes" id="UP000515159">
    <property type="component" value="Chromosome 5"/>
</dbReference>
<evidence type="ECO:0000256" key="7">
    <source>
        <dbReference type="RuleBase" id="RU362114"/>
    </source>
</evidence>
<feature type="domain" description="Macro" evidence="12">
    <location>
        <begin position="1088"/>
        <end position="1275"/>
    </location>
</feature>
<dbReference type="InterPro" id="IPR057046">
    <property type="entry name" value="PARP14_KH_4"/>
</dbReference>
<dbReference type="GO" id="GO:1990404">
    <property type="term" value="F:NAD+-protein mono-ADP-ribosyltransferase activity"/>
    <property type="evidence" value="ECO:0007669"/>
    <property type="project" value="TreeGrafter"/>
</dbReference>
<keyword evidence="3 7" id="KW-0808">Transferase</keyword>
<dbReference type="InterPro" id="IPR037197">
    <property type="entry name" value="WWE_dom_sf"/>
</dbReference>
<dbReference type="GeneID" id="117360812"/>
<evidence type="ECO:0000259" key="10">
    <source>
        <dbReference type="PROSITE" id="PS50918"/>
    </source>
</evidence>
<keyword evidence="2 7" id="KW-0328">Glycosyltransferase</keyword>
<dbReference type="SUPFAM" id="SSF56399">
    <property type="entry name" value="ADP-ribosylation"/>
    <property type="match status" value="1"/>
</dbReference>
<dbReference type="GO" id="GO:0010629">
    <property type="term" value="P:negative regulation of gene expression"/>
    <property type="evidence" value="ECO:0007669"/>
    <property type="project" value="TreeGrafter"/>
</dbReference>
<comment type="similarity">
    <text evidence="6">Belongs to the ARTD/PARP family.</text>
</comment>
<dbReference type="PROSITE" id="PS51154">
    <property type="entry name" value="MACRO"/>
    <property type="match status" value="3"/>
</dbReference>
<dbReference type="InterPro" id="IPR000504">
    <property type="entry name" value="RRM_dom"/>
</dbReference>
<comment type="subcellular location">
    <subcellularLocation>
        <location evidence="1">Nucleus</location>
    </subcellularLocation>
</comment>
<dbReference type="InterPro" id="IPR057048">
    <property type="entry name" value="PARP14_KH_6"/>
</dbReference>
<dbReference type="GO" id="GO:0070212">
    <property type="term" value="P:protein poly-ADP-ribosylation"/>
    <property type="evidence" value="ECO:0007669"/>
    <property type="project" value="TreeGrafter"/>
</dbReference>
<dbReference type="Pfam" id="PF23222">
    <property type="entry name" value="RRM_PARP14_1"/>
    <property type="match status" value="1"/>
</dbReference>
<dbReference type="Gene3D" id="3.90.228.10">
    <property type="match status" value="1"/>
</dbReference>
<dbReference type="Pfam" id="PF23249">
    <property type="entry name" value="KH_PARP14_3"/>
    <property type="match status" value="1"/>
</dbReference>
<feature type="domain" description="PARP catalytic" evidence="11">
    <location>
        <begin position="1706"/>
        <end position="1900"/>
    </location>
</feature>
<dbReference type="InterPro" id="IPR052056">
    <property type="entry name" value="Mono-ARTD/PARP"/>
</dbReference>
<dbReference type="GO" id="GO:0005737">
    <property type="term" value="C:cytoplasm"/>
    <property type="evidence" value="ECO:0007669"/>
    <property type="project" value="TreeGrafter"/>
</dbReference>
<dbReference type="InterPro" id="IPR057044">
    <property type="entry name" value="PARP14_KH_1"/>
</dbReference>
<dbReference type="InterPro" id="IPR057049">
    <property type="entry name" value="PARP14_KH_8"/>
</dbReference>
<dbReference type="Pfam" id="PF23084">
    <property type="entry name" value="KH_PARP14_1"/>
    <property type="match status" value="1"/>
</dbReference>
<dbReference type="GO" id="GO:0003723">
    <property type="term" value="F:RNA binding"/>
    <property type="evidence" value="ECO:0007669"/>
    <property type="project" value="InterPro"/>
</dbReference>
<sequence>MGDGDYPYPLLVRGDWGDLTPKGLKNKLLCYFQSPKKSSGGDCEIAELSRQHAVIRFAGEEVRCRVLNKSDHKLSLPDKRTLKLEVKLLDEPEKDVVPENVSSATFDQQIPAHSEDASSTESCPRQEKGTVQVTVTGDKISNEFLLLYFESKTQSGGGPIASLCQDDQGIKITFENAKDAQDVLKRESHTLKNTTFQVRSLSGECRNQPETTPSLSVLLENIRENFTQEMLTILVENIGNLEEDRFQIELIPEINVAVVTFMAHNDAARFLAKCPLNSRIKQLKITARPLEVTKCIRVENLPQGTDEDFLTFYFESQKGGGGSISDVTVLPDENSAVITFMEPEAVSTVLSMEHFLKKMRISVYLYYKSLGTALYGKERPVVKVPDPLSLDMDPYVWQYFQKNKRLIQEINKQMADCYCELKWPEPNCAHSVIQLCPSHSLSKQRSNMAKLVRTWPDQVGTQLSSIMSNYSSIEYKVKSVVWEAVKQKVKNAISVAILIIPDLVNGKVVLTGSLDDIQRSNQKVAELIENATKEIERQSQSKKMLMDLGMATYAILRSENLEENLHVFFPELKISYDAPSKKICLYGLPAEVYGAKSEILEKKQNFVQKTVDLDSHVVQFLQEVDNEEFSYSLFINNKIHVVYKIPGEKVVLMGSTHGVLVTAENKLKQSVICKCINTEGSTAIQKKEWKDLTSRLMKTFNSVTKTVVVECSRGLANRVVVVGCCEAVNEVYQQASDFIEKNTIIEKKIPTKSQAVVLFMKDAKAPLWTETTRKGVKTVFNTQNGRRHINLCGPRADVLDITLRIQRALASLHTETLTINKPGAKKFFLSVEDVYVLAAKTKFNCLLRLQKEGEEFGDDDDEGEEMNYGQSCCKVWLRGGVEVAIHKGDLSQHQADVVVNASNEDLKHIGGLAAALLNASGPKLQKDCDRIIQNQGKLKPGEAVITEAGNLACKQVIHAVGPRWHDFSPEQCEFLLNKVVKESLRLAELNNHQSIAIPAISSGIFGFPLNLCVEIIALSIREYIEGFEGKDVLQQIHLVDNSEKTIQAFKAAVQMVFKHKVMQNIALETSLPKPRGTIGFQDHARNISCLQQMKTKEGLRILLDQGNIQDAETDVIVNSISTDLKLDKGAVAQALLQKAGPKLQQLLEKEGQGLKITEGSLFRTDGCNLNCKNVFHVTTPGWNKGQGTSEKVLGDTIKECLKTVQKFAFGSITFPAIGTGNLGFPRPLVASILFDQIFKFSSKKDLKSLQEVHILLHSTDSDSIKAFSSELEKRDSGKTPAKNLPSDTTASAQGPPFFGTISQPALGIHEMQIGAITFQVKTGDITKEPVDVIVNSSNDQFNLKSGVSKAILEAAGQVVELECVQLAQLPNSGYIVTNNGNLQCQKIIHVIGRKLPADIKVCVLDALQECEQLACSSVAFPAIGTGQGKADPSSVADAMIDGVVDFAKQSTSQFVKTIKIIIFQPQMVNSFYTSMKQKEGTHLPEPQTIFDKVVSFFTIQKPKPEKTKRTAFVPKDNFEPAIFQICGESSNAVGDTVSWIKDLILKEQEESTIRDEWIVEFEEKEQRKLDELQKKLQITIQVEYDSSDPYIRISGLTRDVLEASSEIQAMIKKGKNESYKKLEAEIISNLVEWQHLNTANKWVPFDNLTNLTLERGFVEQGQITTINTHKRKYRVDFVQECATDDAGRTLKIKRVSKTEGTQSMEAPQHWDKMKIIDIKEVPLLAGSAEYNTVATLFQKSCRNQILKIERIQNLTLWQSYQIKKLSMDAKNGHTNNEKQLFHGTAPNSLRAINKLGFNRSYAGMNAAAFGNGTYFAIQASYSAHNQYSKPDANGQKYIYLARVLAGDYCVGRTGIVTPPSKSTSDPTNLYDSVTDNTANPSMFVIFNDNQAYPEYLITLK</sequence>
<dbReference type="SMART" id="SM00360">
    <property type="entry name" value="RRM"/>
    <property type="match status" value="1"/>
</dbReference>
<dbReference type="FunFam" id="3.90.228.10:FF:000008">
    <property type="entry name" value="Poly [ADP-ribose] polymerase"/>
    <property type="match status" value="1"/>
</dbReference>
<dbReference type="GO" id="GO:0005634">
    <property type="term" value="C:nucleus"/>
    <property type="evidence" value="ECO:0007669"/>
    <property type="project" value="UniProtKB-SubCell"/>
</dbReference>
<dbReference type="KEGG" id="gsh:117360812"/>
<dbReference type="CDD" id="cd12547">
    <property type="entry name" value="RRM1_2_PAR10"/>
    <property type="match status" value="1"/>
</dbReference>
<evidence type="ECO:0000256" key="6">
    <source>
        <dbReference type="ARBA" id="ARBA00024347"/>
    </source>
</evidence>
<feature type="coiled-coil region" evidence="8">
    <location>
        <begin position="514"/>
        <end position="548"/>
    </location>
</feature>
<dbReference type="InterPro" id="IPR057045">
    <property type="entry name" value="PARP14_KH_3"/>
</dbReference>
<evidence type="ECO:0000256" key="9">
    <source>
        <dbReference type="SAM" id="MobiDB-lite"/>
    </source>
</evidence>
<dbReference type="PANTHER" id="PTHR14453">
    <property type="entry name" value="PARP/ZINC FINGER CCCH TYPE DOMAIN CONTAINING PROTEIN"/>
    <property type="match status" value="1"/>
</dbReference>
<protein>
    <recommendedName>
        <fullName evidence="7">Poly [ADP-ribose] polymerase</fullName>
        <shortName evidence="7">PARP</shortName>
        <ecNumber evidence="7">2.4.2.-</ecNumber>
    </recommendedName>
</protein>
<feature type="region of interest" description="Disordered" evidence="9">
    <location>
        <begin position="1268"/>
        <end position="1296"/>
    </location>
</feature>
<evidence type="ECO:0000313" key="13">
    <source>
        <dbReference type="Proteomes" id="UP000515159"/>
    </source>
</evidence>
<dbReference type="Pfam" id="PF23252">
    <property type="entry name" value="KH_PARP14_5"/>
    <property type="match status" value="1"/>
</dbReference>
<dbReference type="Pfam" id="PF23248">
    <property type="entry name" value="KH_PARP14_2"/>
    <property type="match status" value="1"/>
</dbReference>
<dbReference type="CDD" id="cd02903">
    <property type="entry name" value="Macro_BAL-like"/>
    <property type="match status" value="1"/>
</dbReference>
<dbReference type="SMART" id="SM00506">
    <property type="entry name" value="A1pp"/>
    <property type="match status" value="3"/>
</dbReference>
<evidence type="ECO:0000256" key="5">
    <source>
        <dbReference type="ARBA" id="ARBA00023242"/>
    </source>
</evidence>
<dbReference type="Pfam" id="PF01661">
    <property type="entry name" value="Macro"/>
    <property type="match status" value="3"/>
</dbReference>
<dbReference type="FunCoup" id="A0A6P8QUW4">
    <property type="interactions" value="1804"/>
</dbReference>
<keyword evidence="13" id="KW-1185">Reference proteome</keyword>
<dbReference type="InterPro" id="IPR012317">
    <property type="entry name" value="Poly(ADP-ribose)pol_cat_dom"/>
</dbReference>
<dbReference type="CDD" id="cd01439">
    <property type="entry name" value="TCCD_inducible_PARP_like"/>
    <property type="match status" value="1"/>
</dbReference>
<dbReference type="Pfam" id="PF23085">
    <property type="entry name" value="RRM_PARP14_3"/>
    <property type="match status" value="2"/>
</dbReference>
<evidence type="ECO:0000256" key="2">
    <source>
        <dbReference type="ARBA" id="ARBA00022676"/>
    </source>
</evidence>
<dbReference type="SUPFAM" id="SSF117839">
    <property type="entry name" value="WWE domain"/>
    <property type="match status" value="1"/>
</dbReference>
<dbReference type="Gene3D" id="3.30.70.330">
    <property type="match status" value="3"/>
</dbReference>
<dbReference type="InterPro" id="IPR034464">
    <property type="entry name" value="PAR10_RRM1_2"/>
</dbReference>
<dbReference type="Pfam" id="PF22005">
    <property type="entry name" value="WWE_1"/>
    <property type="match status" value="1"/>
</dbReference>
<dbReference type="InterPro" id="IPR035979">
    <property type="entry name" value="RBD_domain_sf"/>
</dbReference>
<evidence type="ECO:0000259" key="12">
    <source>
        <dbReference type="PROSITE" id="PS51154"/>
    </source>
</evidence>
<dbReference type="OrthoDB" id="6133115at2759"/>
<dbReference type="InterPro" id="IPR004170">
    <property type="entry name" value="WWE_dom"/>
</dbReference>
<dbReference type="SUPFAM" id="SSF52949">
    <property type="entry name" value="Macro domain-like"/>
    <property type="match status" value="3"/>
</dbReference>
<dbReference type="Gene3D" id="3.30.720.50">
    <property type="match status" value="1"/>
</dbReference>
<dbReference type="InterPro" id="IPR002589">
    <property type="entry name" value="Macro_dom"/>
</dbReference>
<feature type="compositionally biased region" description="Polar residues" evidence="9">
    <location>
        <begin position="117"/>
        <end position="130"/>
    </location>
</feature>
<feature type="region of interest" description="Disordered" evidence="9">
    <location>
        <begin position="108"/>
        <end position="130"/>
    </location>
</feature>
<feature type="domain" description="WWE" evidence="10">
    <location>
        <begin position="1618"/>
        <end position="1697"/>
    </location>
</feature>
<dbReference type="Pfam" id="PF23254">
    <property type="entry name" value="KH_PARP14_8"/>
    <property type="match status" value="1"/>
</dbReference>
<name>A0A6P8QUW4_GEOSA</name>
<dbReference type="GO" id="GO:0003714">
    <property type="term" value="F:transcription corepressor activity"/>
    <property type="evidence" value="ECO:0007669"/>
    <property type="project" value="TreeGrafter"/>
</dbReference>
<dbReference type="CTD" id="54625"/>
<keyword evidence="5" id="KW-0539">Nucleus</keyword>
<dbReference type="RefSeq" id="XP_033801124.1">
    <property type="nucleotide sequence ID" value="XM_033945233.1"/>
</dbReference>
<dbReference type="Gene3D" id="3.40.220.10">
    <property type="entry name" value="Leucine Aminopeptidase, subunit E, domain 1"/>
    <property type="match status" value="3"/>
</dbReference>
<dbReference type="Pfam" id="PF00644">
    <property type="entry name" value="PARP"/>
    <property type="match status" value="1"/>
</dbReference>
<dbReference type="Pfam" id="PF23253">
    <property type="entry name" value="KH_PARP14_6"/>
    <property type="match status" value="1"/>
</dbReference>
<evidence type="ECO:0000256" key="1">
    <source>
        <dbReference type="ARBA" id="ARBA00004123"/>
    </source>
</evidence>
<dbReference type="CDD" id="cd02907">
    <property type="entry name" value="Macro_Af1521_BAL-like"/>
    <property type="match status" value="1"/>
</dbReference>
<feature type="domain" description="Macro" evidence="12">
    <location>
        <begin position="1305"/>
        <end position="1479"/>
    </location>
</feature>
<evidence type="ECO:0000256" key="3">
    <source>
        <dbReference type="ARBA" id="ARBA00022679"/>
    </source>
</evidence>
<dbReference type="InterPro" id="IPR057051">
    <property type="entry name" value="PARP14_RPM_1"/>
</dbReference>
<dbReference type="PROSITE" id="PS51059">
    <property type="entry name" value="PARP_CATALYTIC"/>
    <property type="match status" value="1"/>
</dbReference>
<organism evidence="13 14">
    <name type="scientific">Geotrypetes seraphini</name>
    <name type="common">Gaboon caecilian</name>
    <name type="synonym">Caecilia seraphini</name>
    <dbReference type="NCBI Taxonomy" id="260995"/>
    <lineage>
        <taxon>Eukaryota</taxon>
        <taxon>Metazoa</taxon>
        <taxon>Chordata</taxon>
        <taxon>Craniata</taxon>
        <taxon>Vertebrata</taxon>
        <taxon>Euteleostomi</taxon>
        <taxon>Amphibia</taxon>
        <taxon>Gymnophiona</taxon>
        <taxon>Geotrypetes</taxon>
    </lineage>
</organism>
<evidence type="ECO:0000313" key="14">
    <source>
        <dbReference type="RefSeq" id="XP_033801124.1"/>
    </source>
</evidence>
<dbReference type="PANTHER" id="PTHR14453:SF89">
    <property type="entry name" value="PROTEIN MONO-ADP-RIBOSYLTRANSFERASE PARP14"/>
    <property type="match status" value="1"/>
</dbReference>
<keyword evidence="8" id="KW-0175">Coiled coil</keyword>